<accession>A0ABZ1Z850</accession>
<proteinExistence type="predicted"/>
<dbReference type="EMBL" id="CP109441">
    <property type="protein sequence ID" value="WUV51481.1"/>
    <property type="molecule type" value="Genomic_DNA"/>
</dbReference>
<protein>
    <submittedName>
        <fullName evidence="1">Uncharacterized protein</fullName>
    </submittedName>
</protein>
<evidence type="ECO:0000313" key="2">
    <source>
        <dbReference type="Proteomes" id="UP001432062"/>
    </source>
</evidence>
<reference evidence="1" key="1">
    <citation type="submission" date="2022-10" db="EMBL/GenBank/DDBJ databases">
        <title>The complete genomes of actinobacterial strains from the NBC collection.</title>
        <authorList>
            <person name="Joergensen T.S."/>
            <person name="Alvarez Arevalo M."/>
            <person name="Sterndorff E.B."/>
            <person name="Faurdal D."/>
            <person name="Vuksanovic O."/>
            <person name="Mourched A.-S."/>
            <person name="Charusanti P."/>
            <person name="Shaw S."/>
            <person name="Blin K."/>
            <person name="Weber T."/>
        </authorList>
    </citation>
    <scope>NUCLEOTIDE SEQUENCE</scope>
    <source>
        <strain evidence="1">NBC_01482</strain>
    </source>
</reference>
<dbReference type="Proteomes" id="UP001432062">
    <property type="component" value="Chromosome"/>
</dbReference>
<sequence length="296" mass="33002">MTRPDEQTMQEILAKVPDVQLTDVPTPLVAAGKDDSLVGDIRQDQGVPEIPLARADRIKIRWKLWRHRPSSKLPQFHLILIAPIHRQPLFARSLGWPRARHPQGGGVMHRDRLRTTQTQDGHKVAVWQLAGLSARVLRVQLTAESFTAYHLPRTPLPVVQPGTVLFDPYPDLAAARELLPKHCDLWDALRDDYWAALMNVKDLPNPLGHSQMFEITPSDRNEIAPAVRALLTAFHEDTRHKLALAPVDSAPIYQCASDGWLSSVDEDGWICDSDADLDKGDAITVTPISVCDTGMS</sequence>
<dbReference type="RefSeq" id="WP_329416325.1">
    <property type="nucleotide sequence ID" value="NZ_CP109441.1"/>
</dbReference>
<keyword evidence="2" id="KW-1185">Reference proteome</keyword>
<organism evidence="1 2">
    <name type="scientific">Nocardia vinacea</name>
    <dbReference type="NCBI Taxonomy" id="96468"/>
    <lineage>
        <taxon>Bacteria</taxon>
        <taxon>Bacillati</taxon>
        <taxon>Actinomycetota</taxon>
        <taxon>Actinomycetes</taxon>
        <taxon>Mycobacteriales</taxon>
        <taxon>Nocardiaceae</taxon>
        <taxon>Nocardia</taxon>
    </lineage>
</organism>
<name>A0ABZ1Z850_9NOCA</name>
<gene>
    <name evidence="1" type="ORF">OG563_35170</name>
</gene>
<evidence type="ECO:0000313" key="1">
    <source>
        <dbReference type="EMBL" id="WUV51481.1"/>
    </source>
</evidence>